<feature type="chain" id="PRO_5039427840" description="Peptidoglycan binding-like domain-containing protein" evidence="1">
    <location>
        <begin position="28"/>
        <end position="169"/>
    </location>
</feature>
<evidence type="ECO:0000313" key="4">
    <source>
        <dbReference type="Proteomes" id="UP000249616"/>
    </source>
</evidence>
<protein>
    <recommendedName>
        <fullName evidence="2">Peptidoglycan binding-like domain-containing protein</fullName>
    </recommendedName>
</protein>
<dbReference type="SUPFAM" id="SSF47090">
    <property type="entry name" value="PGBD-like"/>
    <property type="match status" value="1"/>
</dbReference>
<dbReference type="AlphaFoldDB" id="A0A2Z4JEJ7"/>
<dbReference type="Gene3D" id="1.10.101.10">
    <property type="entry name" value="PGBD-like superfamily/PGBD"/>
    <property type="match status" value="1"/>
</dbReference>
<keyword evidence="4" id="KW-1185">Reference proteome</keyword>
<dbReference type="InterPro" id="IPR002477">
    <property type="entry name" value="Peptidoglycan-bd-like"/>
</dbReference>
<name>A0A2Z4JEJ7_9ACTN</name>
<dbReference type="Proteomes" id="UP000249616">
    <property type="component" value="Plasmid unnamed1"/>
</dbReference>
<dbReference type="InterPro" id="IPR036366">
    <property type="entry name" value="PGBDSf"/>
</dbReference>
<evidence type="ECO:0000259" key="2">
    <source>
        <dbReference type="Pfam" id="PF01471"/>
    </source>
</evidence>
<evidence type="ECO:0000313" key="3">
    <source>
        <dbReference type="EMBL" id="AWW43539.1"/>
    </source>
</evidence>
<sequence>MDMSTRRSHRLAALTTTGALLTGTLAAAFVATPAASAHGTYRHCTTTASMFVDNNRDLRAPLPWGYNESTPTSTCYLTNGDVGSSTDSAVTALQRALNKCYGAGLTLDGAFGDLTEAALRRAQSASGATVDGEYGPNTRDHIRWPVYRESTGQFVKCSKTSSMSSVYIP</sequence>
<dbReference type="Pfam" id="PF01471">
    <property type="entry name" value="PG_binding_1"/>
    <property type="match status" value="1"/>
</dbReference>
<dbReference type="EMBL" id="CP030074">
    <property type="protein sequence ID" value="AWW43539.1"/>
    <property type="molecule type" value="Genomic_DNA"/>
</dbReference>
<accession>A0A2Z4JEJ7</accession>
<gene>
    <name evidence="3" type="ORF">DN051_44270</name>
</gene>
<keyword evidence="3" id="KW-0614">Plasmid</keyword>
<feature type="signal peptide" evidence="1">
    <location>
        <begin position="1"/>
        <end position="27"/>
    </location>
</feature>
<feature type="domain" description="Peptidoglycan binding-like" evidence="2">
    <location>
        <begin position="87"/>
        <end position="141"/>
    </location>
</feature>
<dbReference type="InterPro" id="IPR036365">
    <property type="entry name" value="PGBD-like_sf"/>
</dbReference>
<reference evidence="4" key="1">
    <citation type="submission" date="2018-06" db="EMBL/GenBank/DDBJ databases">
        <authorList>
            <person name="Li K."/>
        </authorList>
    </citation>
    <scope>NUCLEOTIDE SEQUENCE [LARGE SCALE GENOMIC DNA]</scope>
    <source>
        <strain evidence="4">ZFG47</strain>
        <plasmid evidence="4">unnamed1</plasmid>
    </source>
</reference>
<evidence type="ECO:0000256" key="1">
    <source>
        <dbReference type="SAM" id="SignalP"/>
    </source>
</evidence>
<keyword evidence="1" id="KW-0732">Signal</keyword>
<organism evidence="3 4">
    <name type="scientific">Streptomyces cadmiisoli</name>
    <dbReference type="NCBI Taxonomy" id="2184053"/>
    <lineage>
        <taxon>Bacteria</taxon>
        <taxon>Bacillati</taxon>
        <taxon>Actinomycetota</taxon>
        <taxon>Actinomycetes</taxon>
        <taxon>Kitasatosporales</taxon>
        <taxon>Streptomycetaceae</taxon>
        <taxon>Streptomyces</taxon>
        <taxon>Streptomyces aurantiacus group</taxon>
    </lineage>
</organism>
<proteinExistence type="predicted"/>
<geneLocation type="plasmid" evidence="3 4">
    <name>unnamed1</name>
</geneLocation>
<dbReference type="KEGG" id="scad:DN051_44270"/>